<sequence length="102" mass="12005">MKFRFHEQTHRKSTFTKFSVQIKWLFQGETARTDRNAFWIQCAKMECANAMKACTHSKLAIRITVFLEILPMPVSVMVMEASLLVYFLRKKCQLLNLMLSQN</sequence>
<dbReference type="Proteomes" id="UP000887569">
    <property type="component" value="Unplaced"/>
</dbReference>
<accession>A0A915A4N4</accession>
<protein>
    <submittedName>
        <fullName evidence="3">Uncharacterized protein</fullName>
    </submittedName>
</protein>
<dbReference type="WBParaSite" id="PgR001X_g091_t01">
    <property type="protein sequence ID" value="PgR001X_g091_t01"/>
    <property type="gene ID" value="PgR001X_g091"/>
</dbReference>
<name>A0A915A4N4_PARUN</name>
<keyword evidence="1" id="KW-0812">Transmembrane</keyword>
<keyword evidence="1" id="KW-1133">Transmembrane helix</keyword>
<evidence type="ECO:0000313" key="3">
    <source>
        <dbReference type="WBParaSite" id="PgR001X_g091_t01"/>
    </source>
</evidence>
<keyword evidence="1" id="KW-0472">Membrane</keyword>
<proteinExistence type="predicted"/>
<organism evidence="2 3">
    <name type="scientific">Parascaris univalens</name>
    <name type="common">Nematode worm</name>
    <dbReference type="NCBI Taxonomy" id="6257"/>
    <lineage>
        <taxon>Eukaryota</taxon>
        <taxon>Metazoa</taxon>
        <taxon>Ecdysozoa</taxon>
        <taxon>Nematoda</taxon>
        <taxon>Chromadorea</taxon>
        <taxon>Rhabditida</taxon>
        <taxon>Spirurina</taxon>
        <taxon>Ascaridomorpha</taxon>
        <taxon>Ascaridoidea</taxon>
        <taxon>Ascarididae</taxon>
        <taxon>Parascaris</taxon>
    </lineage>
</organism>
<dbReference type="AlphaFoldDB" id="A0A915A4N4"/>
<evidence type="ECO:0000313" key="2">
    <source>
        <dbReference type="Proteomes" id="UP000887569"/>
    </source>
</evidence>
<keyword evidence="2" id="KW-1185">Reference proteome</keyword>
<reference evidence="3" key="1">
    <citation type="submission" date="2022-11" db="UniProtKB">
        <authorList>
            <consortium name="WormBaseParasite"/>
        </authorList>
    </citation>
    <scope>IDENTIFICATION</scope>
</reference>
<evidence type="ECO:0000256" key="1">
    <source>
        <dbReference type="SAM" id="Phobius"/>
    </source>
</evidence>
<feature type="transmembrane region" description="Helical" evidence="1">
    <location>
        <begin position="69"/>
        <end position="88"/>
    </location>
</feature>